<reference evidence="2 3" key="2">
    <citation type="submission" date="2024-07" db="EMBL/GenBank/DDBJ databases">
        <authorList>
            <person name="Akdeniz Z."/>
        </authorList>
    </citation>
    <scope>NUCLEOTIDE SEQUENCE [LARGE SCALE GENOMIC DNA]</scope>
</reference>
<proteinExistence type="predicted"/>
<sequence length="241" mass="28076">MSVVLIRQNRTNNLICRFESDPRYYLVSALPLRMQELVRQYFLQNSSRLSFFVQGAFQQNQYALFQELLDLKVLTLLDGVAYLNNQPLKNKVLAIQSDPPAFLTSDPVKIQQFIHQQSSTNLKSFLKSKQVQDMVNNSTDQFKYILSQKLGPLKYVFENLSLQEESITESVSEQDSIQEPISYNDKLDGIIHQIKTRIEFVTNKLFYSINEFNLENILNLKVNSADLEELKFYTKILKDLE</sequence>
<reference evidence="1" key="1">
    <citation type="submission" date="2023-06" db="EMBL/GenBank/DDBJ databases">
        <authorList>
            <person name="Kurt Z."/>
        </authorList>
    </citation>
    <scope>NUCLEOTIDE SEQUENCE</scope>
</reference>
<organism evidence="1">
    <name type="scientific">Hexamita inflata</name>
    <dbReference type="NCBI Taxonomy" id="28002"/>
    <lineage>
        <taxon>Eukaryota</taxon>
        <taxon>Metamonada</taxon>
        <taxon>Diplomonadida</taxon>
        <taxon>Hexamitidae</taxon>
        <taxon>Hexamitinae</taxon>
        <taxon>Hexamita</taxon>
    </lineage>
</organism>
<accession>A0AA86QKK8</accession>
<name>A0AA86QKK8_9EUKA</name>
<gene>
    <name evidence="1" type="ORF">HINF_LOCUS48904</name>
    <name evidence="2" type="ORF">HINF_LOCUS50620</name>
</gene>
<comment type="caution">
    <text evidence="1">The sequence shown here is derived from an EMBL/GenBank/DDBJ whole genome shotgun (WGS) entry which is preliminary data.</text>
</comment>
<dbReference type="EMBL" id="CATOUU010000938">
    <property type="protein sequence ID" value="CAI9961259.1"/>
    <property type="molecule type" value="Genomic_DNA"/>
</dbReference>
<dbReference type="AlphaFoldDB" id="A0AA86QKK8"/>
<evidence type="ECO:0000313" key="1">
    <source>
        <dbReference type="EMBL" id="CAI9961259.1"/>
    </source>
</evidence>
<evidence type="ECO:0000313" key="3">
    <source>
        <dbReference type="Proteomes" id="UP001642409"/>
    </source>
</evidence>
<keyword evidence="3" id="KW-1185">Reference proteome</keyword>
<dbReference type="EMBL" id="CAXDID020000243">
    <property type="protein sequence ID" value="CAL6063055.1"/>
    <property type="molecule type" value="Genomic_DNA"/>
</dbReference>
<evidence type="ECO:0000313" key="2">
    <source>
        <dbReference type="EMBL" id="CAL6063055.1"/>
    </source>
</evidence>
<dbReference type="Proteomes" id="UP001642409">
    <property type="component" value="Unassembled WGS sequence"/>
</dbReference>
<protein>
    <submittedName>
        <fullName evidence="2">Hypothetical_protein</fullName>
    </submittedName>
</protein>